<dbReference type="PANTHER" id="PTHR22895:SF0">
    <property type="entry name" value="ARMADILLO REPEAT-CONTAINING PROTEIN 6"/>
    <property type="match status" value="1"/>
</dbReference>
<protein>
    <recommendedName>
        <fullName evidence="2">LRRK2 ARM repeat domain-containing protein</fullName>
    </recommendedName>
</protein>
<gene>
    <name evidence="3" type="ORF">LSAT_V11C700376840</name>
</gene>
<sequence>MAPAKPSIRSISQQAFDEMVKENIDDLGMDPTEALSDAIETLTLQGVDLSGIVTSTLPGEINPVIQSLDRIKQLQSSDWTDKAVLDEARCLLDHLTELSRIEGSGNAAIATRNGGVELMCSVCSKLRDIGRESALVSALNALAAFLHDLQSTETFRQSGGPKIVIGILTDETQNVNILNSAFSVIAASATGNEVLKEAYVELHIDELIVKIMKNHKKGSISSLYDAIRVLLAADDTRVIASQVYGYARKFAKIGIAEALAESLDDELNSSSLVSITIALKAISVNDEICRSVAEKGGIDSLLNTIDESGIQGNKTVAKSCCSLLSKLAGSDFNKSAIIERRGLNRLITLSNRLHDDPSVIQEVMTIISTLCLRSPDHAAMAMEAGAGELAIQAMKKFPEASQLQKYSCLMIRNLVARNTENRSILLNNGIEKMIRNAKESHKSCREAGTDALRDLGVENYNS</sequence>
<dbReference type="Gene3D" id="1.25.10.10">
    <property type="entry name" value="Leucine-rich Repeat Variant"/>
    <property type="match status" value="1"/>
</dbReference>
<dbReference type="AlphaFoldDB" id="A0A9R1V059"/>
<accession>A0A9R1V059</accession>
<evidence type="ECO:0000259" key="2">
    <source>
        <dbReference type="Pfam" id="PF23744"/>
    </source>
</evidence>
<dbReference type="SUPFAM" id="SSF48371">
    <property type="entry name" value="ARM repeat"/>
    <property type="match status" value="1"/>
</dbReference>
<comment type="caution">
    <text evidence="3">The sequence shown here is derived from an EMBL/GenBank/DDBJ whole genome shotgun (WGS) entry which is preliminary data.</text>
</comment>
<evidence type="ECO:0000313" key="3">
    <source>
        <dbReference type="EMBL" id="KAJ0196439.1"/>
    </source>
</evidence>
<dbReference type="EMBL" id="NBSK02000007">
    <property type="protein sequence ID" value="KAJ0196439.1"/>
    <property type="molecule type" value="Genomic_DNA"/>
</dbReference>
<dbReference type="InterPro" id="IPR000225">
    <property type="entry name" value="Armadillo"/>
</dbReference>
<name>A0A9R1V059_LACSA</name>
<dbReference type="Gramene" id="rna-gnl|WGS:NBSK|LSAT_7X87821_mrna">
    <property type="protein sequence ID" value="cds-PLY63382.1"/>
    <property type="gene ID" value="gene-LSAT_7X87821"/>
</dbReference>
<organism evidence="3 4">
    <name type="scientific">Lactuca sativa</name>
    <name type="common">Garden lettuce</name>
    <dbReference type="NCBI Taxonomy" id="4236"/>
    <lineage>
        <taxon>Eukaryota</taxon>
        <taxon>Viridiplantae</taxon>
        <taxon>Streptophyta</taxon>
        <taxon>Embryophyta</taxon>
        <taxon>Tracheophyta</taxon>
        <taxon>Spermatophyta</taxon>
        <taxon>Magnoliopsida</taxon>
        <taxon>eudicotyledons</taxon>
        <taxon>Gunneridae</taxon>
        <taxon>Pentapetalae</taxon>
        <taxon>asterids</taxon>
        <taxon>campanulids</taxon>
        <taxon>Asterales</taxon>
        <taxon>Asteraceae</taxon>
        <taxon>Cichorioideae</taxon>
        <taxon>Cichorieae</taxon>
        <taxon>Lactucinae</taxon>
        <taxon>Lactuca</taxon>
    </lineage>
</organism>
<reference evidence="3 4" key="1">
    <citation type="journal article" date="2017" name="Nat. Commun.">
        <title>Genome assembly with in vitro proximity ligation data and whole-genome triplication in lettuce.</title>
        <authorList>
            <person name="Reyes-Chin-Wo S."/>
            <person name="Wang Z."/>
            <person name="Yang X."/>
            <person name="Kozik A."/>
            <person name="Arikit S."/>
            <person name="Song C."/>
            <person name="Xia L."/>
            <person name="Froenicke L."/>
            <person name="Lavelle D.O."/>
            <person name="Truco M.J."/>
            <person name="Xia R."/>
            <person name="Zhu S."/>
            <person name="Xu C."/>
            <person name="Xu H."/>
            <person name="Xu X."/>
            <person name="Cox K."/>
            <person name="Korf I."/>
            <person name="Meyers B.C."/>
            <person name="Michelmore R.W."/>
        </authorList>
    </citation>
    <scope>NUCLEOTIDE SEQUENCE [LARGE SCALE GENOMIC DNA]</scope>
    <source>
        <strain evidence="4">cv. Salinas</strain>
        <tissue evidence="3">Seedlings</tissue>
    </source>
</reference>
<keyword evidence="4" id="KW-1185">Reference proteome</keyword>
<feature type="domain" description="LRRK2 ARM repeat" evidence="2">
    <location>
        <begin position="313"/>
        <end position="452"/>
    </location>
</feature>
<dbReference type="SMART" id="SM00185">
    <property type="entry name" value="ARM"/>
    <property type="match status" value="3"/>
</dbReference>
<dbReference type="Proteomes" id="UP000235145">
    <property type="component" value="Unassembled WGS sequence"/>
</dbReference>
<dbReference type="InterPro" id="IPR056597">
    <property type="entry name" value="ARM_LRRK2"/>
</dbReference>
<dbReference type="OrthoDB" id="449062at2759"/>
<dbReference type="PANTHER" id="PTHR22895">
    <property type="entry name" value="ARMADILLO REPEAT-CONTAINING PROTEIN 6"/>
    <property type="match status" value="1"/>
</dbReference>
<evidence type="ECO:0000313" key="4">
    <source>
        <dbReference type="Proteomes" id="UP000235145"/>
    </source>
</evidence>
<dbReference type="InterPro" id="IPR011989">
    <property type="entry name" value="ARM-like"/>
</dbReference>
<proteinExistence type="predicted"/>
<dbReference type="InterPro" id="IPR016024">
    <property type="entry name" value="ARM-type_fold"/>
</dbReference>
<dbReference type="Pfam" id="PF23744">
    <property type="entry name" value="ARM_LRRK2"/>
    <property type="match status" value="1"/>
</dbReference>
<keyword evidence="1" id="KW-0677">Repeat</keyword>
<evidence type="ECO:0000256" key="1">
    <source>
        <dbReference type="ARBA" id="ARBA00022737"/>
    </source>
</evidence>